<dbReference type="SUPFAM" id="SSF64484">
    <property type="entry name" value="beta and beta-prime subunits of DNA dependent RNA-polymerase"/>
    <property type="match status" value="1"/>
</dbReference>
<dbReference type="InterPro" id="IPR006592">
    <property type="entry name" value="RNA_pol_N"/>
</dbReference>
<keyword evidence="6" id="KW-0548">Nucleotidyltransferase</keyword>
<evidence type="ECO:0000256" key="6">
    <source>
        <dbReference type="ARBA" id="ARBA00022695"/>
    </source>
</evidence>
<feature type="region of interest" description="Disordered" evidence="13">
    <location>
        <begin position="1237"/>
        <end position="1304"/>
    </location>
</feature>
<dbReference type="FunFam" id="1.10.274.100:FF:000006">
    <property type="entry name" value="DNA-directed RNA polymerase subunit"/>
    <property type="match status" value="1"/>
</dbReference>
<dbReference type="InterPro" id="IPR007081">
    <property type="entry name" value="RNA_pol_Rpb1_5"/>
</dbReference>
<feature type="region of interest" description="Disordered" evidence="13">
    <location>
        <begin position="33"/>
        <end position="52"/>
    </location>
</feature>
<protein>
    <recommendedName>
        <fullName evidence="3">DNA-directed RNA polymerase</fullName>
        <ecNumber evidence="3">2.7.7.6</ecNumber>
    </recommendedName>
</protein>
<evidence type="ECO:0000313" key="16">
    <source>
        <dbReference type="Proteomes" id="UP000717328"/>
    </source>
</evidence>
<comment type="similarity">
    <text evidence="2">Belongs to the RNA polymerase beta' chain family.</text>
</comment>
<evidence type="ECO:0000256" key="9">
    <source>
        <dbReference type="ARBA" id="ARBA00022842"/>
    </source>
</evidence>
<keyword evidence="7" id="KW-0479">Metal-binding</keyword>
<dbReference type="Gene3D" id="3.30.70.2850">
    <property type="match status" value="1"/>
</dbReference>
<comment type="caution">
    <text evidence="15">The sequence shown here is derived from an EMBL/GenBank/DDBJ whole genome shotgun (WGS) entry which is preliminary data.</text>
</comment>
<dbReference type="CDD" id="cd02735">
    <property type="entry name" value="RNAP_I_Rpa1_C"/>
    <property type="match status" value="1"/>
</dbReference>
<dbReference type="GO" id="GO:0006351">
    <property type="term" value="P:DNA-templated transcription"/>
    <property type="evidence" value="ECO:0007669"/>
    <property type="project" value="InterPro"/>
</dbReference>
<keyword evidence="11" id="KW-0539">Nucleus</keyword>
<dbReference type="InterPro" id="IPR000722">
    <property type="entry name" value="RNA_pol_asu"/>
</dbReference>
<dbReference type="Pfam" id="PF05000">
    <property type="entry name" value="RNA_pol_Rpb1_4"/>
    <property type="match status" value="1"/>
</dbReference>
<keyword evidence="9" id="KW-0460">Magnesium</keyword>
<dbReference type="Gene3D" id="1.10.132.30">
    <property type="match status" value="1"/>
</dbReference>
<evidence type="ECO:0000256" key="2">
    <source>
        <dbReference type="ARBA" id="ARBA00006460"/>
    </source>
</evidence>
<evidence type="ECO:0000259" key="14">
    <source>
        <dbReference type="SMART" id="SM00663"/>
    </source>
</evidence>
<dbReference type="Gene3D" id="1.10.357.120">
    <property type="match status" value="1"/>
</dbReference>
<keyword evidence="4" id="KW-0240">DNA-directed RNA polymerase</keyword>
<dbReference type="InterPro" id="IPR007066">
    <property type="entry name" value="RNA_pol_Rpb1_3"/>
</dbReference>
<evidence type="ECO:0000256" key="5">
    <source>
        <dbReference type="ARBA" id="ARBA00022679"/>
    </source>
</evidence>
<comment type="subcellular location">
    <subcellularLocation>
        <location evidence="1">Nucleus</location>
    </subcellularLocation>
</comment>
<sequence>LCKYVAKLMLLERGLLDAAQGLDDLHIRINGKAQAKKKSGEEESEEEAIEEKPAALDETPEDFMKRINLYVAVHLHRASSSKRDHYKDGLVYQTRKDLINEFLKASLLNKCQNADCSNPAYTFRKEGHIKVIEYGLSAKQKNQIRKKRPDVLLAEKTEAFSTQASQQKTHDDSDVEMDDGEESEDEGEGDDLMEEDEDSESGRPPKGPQLPRAANGRLKTARGRNERVMAAEECRAHLRRLFRNEAFACALIYGRHGPFAPLSAEGLSFASADMFFMDVIPVSPTRFRPPAKMNETLFEHPQNELLSKVLNTSYRLRDLNLELRAASQKTPDFDKEVQHRLMGALLERLIQLQVDVNSFMDSSKNPAPGKRVNYAARSVISPDVNIEPNEIGVPPVFARKLTFPEPVTPTNFHELRQRVITGPRGYPGASMVEYEDGRQQSLDKLTVEQRTAIANQLLTPQEGERSGPSRRGLYTRTPAVNKKVYRHLRDGDILILNRQPTLHKPTDFDGDEMNIHFPQNQVARAEAMMLANTNNQYLVPTSGNPLRGLIQDHVVAGVWMTSQDSFFTREEYFQLLYGALRPEDNQSRLVTLPPTVWKPKPLWTGKQIISTVLKNITPSNVEGLNLNAKTKVPGFLWGGDSKEDKVIFMDGELLCGVLDKAAFGASDYGLVHSVYELYGPDIAGQLLGILSRLFTKFLQHRAFTCRMDDLTLTPEGNAKRDTLLEQGKNLGTEGAIENFPSLSHVPKNEIPEALNSLLEDVLRDDNKMAGLDVTVKTKLSKLTSTISDAVLPNELWRKFPHNHMQTMTLSGAKGSAVNARQISCALGQQELEGRRVPVMVSGKTLPSFRPFETRAIAGGYVASRFLTGVKPQEFYFHCMAGREGLIDTAVKTSRSGYLQRCLIKHLEGIRVHYDHTVRGSDNSIYQFQYGGDALDVTRQKHLYQFEFIAQNEVSLVNILQPRVVTGLLDETAAVSYMKKVLKKSTERPERGVPSKRDKYDPVLSLYSPSRYLGSTSEQFATAVNHYVKTNPHKLLKGKGATEDEKQFPSRKRPIHSANFRLLMNVKYLRSLVDPGEAVGLLASQGVGEPSTQMTLNTFHFAGHGAANVTLGIPRLREIVMTASQKPKTPSMTMKVRPGTAPEDIDTFCKRASRVKLSQVVDNVEVTEQMVSEGQARRTQFDIHIKFFPKMEYVAEYDTDPGEILAAFATRFPLMLKKEIQAEMKKLDADLRSQIAEMGKGKKVRSRDGEEEEGEDEIGTVPTRKRDADEESEVGDGDADEEKRARQKKEQATYESDGSDIEDTGEFDNDALEAEFDSDAGSESGEAREAKKAGSSFKSEVKKVGDLFMSHLHQATKFAFTESECDFQLEFRMDMPKLLFVGIVERTCRATIIREIPGITECFKVKDDSKNGQEPEIRLTTNGSNLQGLWNFAAGSEESILEDDDIYSNDIYAILKTYGVEMARAAILKEMSGVFGAYNIQVDRRHLELIADYMTFDGGYKPFNRKGISTNPSPLLKASYETTAAFLSEATLFGDFDDLSTPSGNIVMGRPNLTGTGVFDVVMPVVGA</sequence>
<dbReference type="GO" id="GO:0003899">
    <property type="term" value="F:DNA-directed RNA polymerase activity"/>
    <property type="evidence" value="ECO:0007669"/>
    <property type="project" value="UniProtKB-EC"/>
</dbReference>
<dbReference type="Pfam" id="PF00623">
    <property type="entry name" value="RNA_pol_Rpb1_2"/>
    <property type="match status" value="2"/>
</dbReference>
<reference evidence="15" key="1">
    <citation type="submission" date="2021-02" db="EMBL/GenBank/DDBJ databases">
        <authorList>
            <person name="Nieuwenhuis M."/>
            <person name="Van De Peppel L.J.J."/>
        </authorList>
    </citation>
    <scope>NUCLEOTIDE SEQUENCE</scope>
    <source>
        <strain evidence="15">D49</strain>
    </source>
</reference>
<keyword evidence="8" id="KW-0862">Zinc</keyword>
<dbReference type="Pfam" id="PF04983">
    <property type="entry name" value="RNA_pol_Rpb1_3"/>
    <property type="match status" value="1"/>
</dbReference>
<dbReference type="EMBL" id="JABCKI010000107">
    <property type="protein sequence ID" value="KAG5652674.1"/>
    <property type="molecule type" value="Genomic_DNA"/>
</dbReference>
<feature type="non-terminal residue" evidence="15">
    <location>
        <position position="1567"/>
    </location>
</feature>
<feature type="domain" description="RNA polymerase N-terminal" evidence="14">
    <location>
        <begin position="273"/>
        <end position="561"/>
    </location>
</feature>
<gene>
    <name evidence="15" type="ORF">H0H81_004166</name>
</gene>
<dbReference type="EC" id="2.7.7.6" evidence="3"/>
<dbReference type="GO" id="GO:0005736">
    <property type="term" value="C:RNA polymerase I complex"/>
    <property type="evidence" value="ECO:0007669"/>
    <property type="project" value="TreeGrafter"/>
</dbReference>
<dbReference type="PANTHER" id="PTHR19376:SF11">
    <property type="entry name" value="DNA-DIRECTED RNA POLYMERASE I SUBUNIT RPA1"/>
    <property type="match status" value="1"/>
</dbReference>
<feature type="compositionally biased region" description="Acidic residues" evidence="13">
    <location>
        <begin position="1248"/>
        <end position="1257"/>
    </location>
</feature>
<dbReference type="InterPro" id="IPR047107">
    <property type="entry name" value="DNA-dir_RNA_pol1_lsu_C"/>
</dbReference>
<keyword evidence="16" id="KW-1185">Reference proteome</keyword>
<reference evidence="15" key="2">
    <citation type="submission" date="2021-10" db="EMBL/GenBank/DDBJ databases">
        <title>Phylogenomics reveals ancestral predisposition of the termite-cultivated fungus Termitomyces towards a domesticated lifestyle.</title>
        <authorList>
            <person name="Auxier B."/>
            <person name="Grum-Grzhimaylo A."/>
            <person name="Cardenas M.E."/>
            <person name="Lodge J.D."/>
            <person name="Laessoe T."/>
            <person name="Pedersen O."/>
            <person name="Smith M.E."/>
            <person name="Kuyper T.W."/>
            <person name="Franco-Molano E.A."/>
            <person name="Baroni T.J."/>
            <person name="Aanen D.K."/>
        </authorList>
    </citation>
    <scope>NUCLEOTIDE SEQUENCE</scope>
    <source>
        <strain evidence="15">D49</strain>
    </source>
</reference>
<feature type="compositionally biased region" description="Basic and acidic residues" evidence="13">
    <location>
        <begin position="1280"/>
        <end position="1291"/>
    </location>
</feature>
<dbReference type="OrthoDB" id="270392at2759"/>
<evidence type="ECO:0000256" key="7">
    <source>
        <dbReference type="ARBA" id="ARBA00022723"/>
    </source>
</evidence>
<dbReference type="Gene3D" id="1.10.150.390">
    <property type="match status" value="1"/>
</dbReference>
<proteinExistence type="inferred from homology"/>
<evidence type="ECO:0000256" key="13">
    <source>
        <dbReference type="SAM" id="MobiDB-lite"/>
    </source>
</evidence>
<evidence type="ECO:0000256" key="10">
    <source>
        <dbReference type="ARBA" id="ARBA00023163"/>
    </source>
</evidence>
<dbReference type="Gene3D" id="6.10.250.2940">
    <property type="match status" value="1"/>
</dbReference>
<comment type="catalytic activity">
    <reaction evidence="12">
        <text>RNA(n) + a ribonucleoside 5'-triphosphate = RNA(n+1) + diphosphate</text>
        <dbReference type="Rhea" id="RHEA:21248"/>
        <dbReference type="Rhea" id="RHEA-COMP:14527"/>
        <dbReference type="Rhea" id="RHEA-COMP:17342"/>
        <dbReference type="ChEBI" id="CHEBI:33019"/>
        <dbReference type="ChEBI" id="CHEBI:61557"/>
        <dbReference type="ChEBI" id="CHEBI:140395"/>
        <dbReference type="EC" id="2.7.7.6"/>
    </reaction>
</comment>
<feature type="compositionally biased region" description="Acidic residues" evidence="13">
    <location>
        <begin position="173"/>
        <end position="199"/>
    </location>
</feature>
<dbReference type="Pfam" id="PF04998">
    <property type="entry name" value="RNA_pol_Rpb1_5"/>
    <property type="match status" value="1"/>
</dbReference>
<dbReference type="InterPro" id="IPR042102">
    <property type="entry name" value="RNA_pol_Rpb1_3_sf"/>
</dbReference>
<name>A0A9P7GL67_9AGAR</name>
<evidence type="ECO:0000256" key="3">
    <source>
        <dbReference type="ARBA" id="ARBA00012418"/>
    </source>
</evidence>
<dbReference type="Proteomes" id="UP000717328">
    <property type="component" value="Unassembled WGS sequence"/>
</dbReference>
<dbReference type="SMART" id="SM00663">
    <property type="entry name" value="RPOLA_N"/>
    <property type="match status" value="1"/>
</dbReference>
<evidence type="ECO:0000256" key="1">
    <source>
        <dbReference type="ARBA" id="ARBA00004123"/>
    </source>
</evidence>
<evidence type="ECO:0000256" key="8">
    <source>
        <dbReference type="ARBA" id="ARBA00022833"/>
    </source>
</evidence>
<feature type="region of interest" description="Disordered" evidence="13">
    <location>
        <begin position="1315"/>
        <end position="1334"/>
    </location>
</feature>
<dbReference type="InterPro" id="IPR045867">
    <property type="entry name" value="DNA-dir_RpoC_beta_prime"/>
</dbReference>
<keyword evidence="10" id="KW-0804">Transcription</keyword>
<dbReference type="Gene3D" id="3.30.1490.180">
    <property type="entry name" value="RNA polymerase ii"/>
    <property type="match status" value="1"/>
</dbReference>
<dbReference type="InterPro" id="IPR038120">
    <property type="entry name" value="Rpb1_funnel_sf"/>
</dbReference>
<feature type="region of interest" description="Disordered" evidence="13">
    <location>
        <begin position="158"/>
        <end position="224"/>
    </location>
</feature>
<feature type="compositionally biased region" description="Acidic residues" evidence="13">
    <location>
        <begin position="1268"/>
        <end position="1279"/>
    </location>
</feature>
<dbReference type="GO" id="GO:0046872">
    <property type="term" value="F:metal ion binding"/>
    <property type="evidence" value="ECO:0007669"/>
    <property type="project" value="UniProtKB-KW"/>
</dbReference>
<dbReference type="InterPro" id="IPR007083">
    <property type="entry name" value="RNA_pol_Rpb1_4"/>
</dbReference>
<accession>A0A9P7GL67</accession>
<evidence type="ECO:0000313" key="15">
    <source>
        <dbReference type="EMBL" id="KAG5652674.1"/>
    </source>
</evidence>
<keyword evidence="5" id="KW-0808">Transferase</keyword>
<dbReference type="GO" id="GO:0003677">
    <property type="term" value="F:DNA binding"/>
    <property type="evidence" value="ECO:0007669"/>
    <property type="project" value="InterPro"/>
</dbReference>
<evidence type="ECO:0000256" key="11">
    <source>
        <dbReference type="ARBA" id="ARBA00023242"/>
    </source>
</evidence>
<dbReference type="FunFam" id="3.30.1490.180:FF:000003">
    <property type="entry name" value="DNA-directed RNA polymerase subunit"/>
    <property type="match status" value="1"/>
</dbReference>
<dbReference type="Gene3D" id="2.40.40.20">
    <property type="match status" value="2"/>
</dbReference>
<evidence type="ECO:0000256" key="12">
    <source>
        <dbReference type="ARBA" id="ARBA00048552"/>
    </source>
</evidence>
<dbReference type="Gene3D" id="1.10.274.100">
    <property type="entry name" value="RNA polymerase Rpb1, domain 3"/>
    <property type="match status" value="1"/>
</dbReference>
<dbReference type="PANTHER" id="PTHR19376">
    <property type="entry name" value="DNA-DIRECTED RNA POLYMERASE"/>
    <property type="match status" value="1"/>
</dbReference>
<organism evidence="15 16">
    <name type="scientific">Sphagnurus paluster</name>
    <dbReference type="NCBI Taxonomy" id="117069"/>
    <lineage>
        <taxon>Eukaryota</taxon>
        <taxon>Fungi</taxon>
        <taxon>Dikarya</taxon>
        <taxon>Basidiomycota</taxon>
        <taxon>Agaricomycotina</taxon>
        <taxon>Agaricomycetes</taxon>
        <taxon>Agaricomycetidae</taxon>
        <taxon>Agaricales</taxon>
        <taxon>Tricholomatineae</taxon>
        <taxon>Lyophyllaceae</taxon>
        <taxon>Sphagnurus</taxon>
    </lineage>
</organism>
<dbReference type="InterPro" id="IPR015699">
    <property type="entry name" value="DNA-dir_RNA_pol1_lsu_N"/>
</dbReference>
<evidence type="ECO:0000256" key="4">
    <source>
        <dbReference type="ARBA" id="ARBA00022478"/>
    </source>
</evidence>
<dbReference type="CDD" id="cd01435">
    <property type="entry name" value="RNAP_I_RPA1_N"/>
    <property type="match status" value="1"/>
</dbReference>